<feature type="region of interest" description="Disordered" evidence="2">
    <location>
        <begin position="799"/>
        <end position="821"/>
    </location>
</feature>
<comment type="similarity">
    <text evidence="1">Belongs to the TonB-dependent receptor family.</text>
</comment>
<keyword evidence="1" id="KW-0998">Cell outer membrane</keyword>
<dbReference type="InterPro" id="IPR041700">
    <property type="entry name" value="OMP_b-brl_3"/>
</dbReference>
<keyword evidence="1" id="KW-0813">Transport</keyword>
<name>A0A9E2SBY5_9BACT</name>
<dbReference type="AlphaFoldDB" id="A0A9E2SBY5"/>
<evidence type="ECO:0000313" key="7">
    <source>
        <dbReference type="Proteomes" id="UP000812270"/>
    </source>
</evidence>
<evidence type="ECO:0000259" key="4">
    <source>
        <dbReference type="Pfam" id="PF07715"/>
    </source>
</evidence>
<evidence type="ECO:0000256" key="1">
    <source>
        <dbReference type="PROSITE-ProRule" id="PRU01360"/>
    </source>
</evidence>
<keyword evidence="3" id="KW-0732">Signal</keyword>
<evidence type="ECO:0000256" key="3">
    <source>
        <dbReference type="SAM" id="SignalP"/>
    </source>
</evidence>
<accession>A0A9E2SBY5</accession>
<dbReference type="Proteomes" id="UP000812270">
    <property type="component" value="Unassembled WGS sequence"/>
</dbReference>
<comment type="caution">
    <text evidence="6">The sequence shown here is derived from an EMBL/GenBank/DDBJ whole genome shotgun (WGS) entry which is preliminary data.</text>
</comment>
<dbReference type="RefSeq" id="WP_217793412.1">
    <property type="nucleotide sequence ID" value="NZ_JAHSPG010000015.1"/>
</dbReference>
<protein>
    <submittedName>
        <fullName evidence="6">TonB-dependent receptor</fullName>
    </submittedName>
</protein>
<feature type="domain" description="TonB-dependent receptor plug" evidence="4">
    <location>
        <begin position="136"/>
        <end position="225"/>
    </location>
</feature>
<sequence>MRHLLTMLKVLTLVTLSYFSQAQTPGNQIIGAVNDDKGNPVQDATILLLRATDSSQVLVRKSDAKGHFELKNLIKGKYLIAITAIGYKKFTSESIEVSQTGTSKDLPVKLTTASKELNNVTVVASRPPVELKADKTVVNVEASVTNVGATALEVLEKSPGITIDKDGNISLKGKQGVTIMIDGRPTYLSSTDLTNYLKSLPASALDQIEIMTNPSAKYDAAGNSGIINLKTKKNKQKGFNGSLTLNYGQGAYWKTNNSLNLNYRTGKFNIFANYSYSIWNGYNQLYITRKFMDVNTKQVNGIFTQDSWMKFKERNNNLKVGMDYFVNKKTTLGVVLNGYLNKEENYSKSTIYLKDPNYNTDSITSSINTIDTKYNSGSVNLNMRHQFDTTGQEITADVDFANYTNKGDQYFTNNSYNPEWLLTGVQNLRAYMPVDVNIYSGKVDYTKPLKGNAKLEAGLKSSYVTTVNSANFYNIENGNETVDNNKTNSFTYKENINAAYLNFNKQFSKKFSLQAGLRYENTNNNGKQAGNNAQKDSSFTNSYHNLFPTAYLTYSINDKNDLNLNYGRRIDRPAYQDMNPFMFFLDNYTYMVGNPYLQPQYTNNIEFSHTYKKFLTTTLNYSHTKNIFAETFEQQGNATIIHRGNIGKRDNAGVAVSAQIPIAKWWTASVYANVNYNHYQGTLYNEPLNIEATNFMTNINNQFKFNKGWSAELSGFYRTKGIEGQILLYPFGQLSAGVAKNILKDKATIKLNARDILYTQKIKGEINFQQTEATFNQHRDSRVVNLSFVWRFGKQIQNAQQNRRTGGADDESNRVKRGGGD</sequence>
<dbReference type="Pfam" id="PF14905">
    <property type="entry name" value="OMP_b-brl_3"/>
    <property type="match status" value="1"/>
</dbReference>
<evidence type="ECO:0000256" key="2">
    <source>
        <dbReference type="SAM" id="MobiDB-lite"/>
    </source>
</evidence>
<feature type="signal peptide" evidence="3">
    <location>
        <begin position="1"/>
        <end position="22"/>
    </location>
</feature>
<keyword evidence="1" id="KW-0812">Transmembrane</keyword>
<dbReference type="EMBL" id="JAHSPG010000015">
    <property type="protein sequence ID" value="MBV4359337.1"/>
    <property type="molecule type" value="Genomic_DNA"/>
</dbReference>
<gene>
    <name evidence="6" type="ORF">KTO63_19365</name>
</gene>
<feature type="domain" description="Outer membrane protein beta-barrel" evidence="5">
    <location>
        <begin position="385"/>
        <end position="790"/>
    </location>
</feature>
<dbReference type="GO" id="GO:0009279">
    <property type="term" value="C:cell outer membrane"/>
    <property type="evidence" value="ECO:0007669"/>
    <property type="project" value="UniProtKB-SubCell"/>
</dbReference>
<evidence type="ECO:0000259" key="5">
    <source>
        <dbReference type="Pfam" id="PF14905"/>
    </source>
</evidence>
<dbReference type="Pfam" id="PF07715">
    <property type="entry name" value="Plug"/>
    <property type="match status" value="1"/>
</dbReference>
<feature type="chain" id="PRO_5038869025" evidence="3">
    <location>
        <begin position="23"/>
        <end position="821"/>
    </location>
</feature>
<feature type="compositionally biased region" description="Basic and acidic residues" evidence="2">
    <location>
        <begin position="811"/>
        <end position="821"/>
    </location>
</feature>
<dbReference type="PANTHER" id="PTHR40980:SF4">
    <property type="entry name" value="TONB-DEPENDENT RECEPTOR-LIKE BETA-BARREL DOMAIN-CONTAINING PROTEIN"/>
    <property type="match status" value="1"/>
</dbReference>
<proteinExistence type="inferred from homology"/>
<dbReference type="InterPro" id="IPR012910">
    <property type="entry name" value="Plug_dom"/>
</dbReference>
<keyword evidence="1" id="KW-0472">Membrane</keyword>
<dbReference type="Pfam" id="PF13620">
    <property type="entry name" value="CarboxypepD_reg"/>
    <property type="match status" value="1"/>
</dbReference>
<evidence type="ECO:0000313" key="6">
    <source>
        <dbReference type="EMBL" id="MBV4359337.1"/>
    </source>
</evidence>
<keyword evidence="6" id="KW-0675">Receptor</keyword>
<dbReference type="PROSITE" id="PS52016">
    <property type="entry name" value="TONB_DEPENDENT_REC_3"/>
    <property type="match status" value="1"/>
</dbReference>
<keyword evidence="1" id="KW-1134">Transmembrane beta strand</keyword>
<dbReference type="PANTHER" id="PTHR40980">
    <property type="entry name" value="PLUG DOMAIN-CONTAINING PROTEIN"/>
    <property type="match status" value="1"/>
</dbReference>
<dbReference type="InterPro" id="IPR039426">
    <property type="entry name" value="TonB-dep_rcpt-like"/>
</dbReference>
<keyword evidence="7" id="KW-1185">Reference proteome</keyword>
<organism evidence="6 7">
    <name type="scientific">Pinibacter aurantiacus</name>
    <dbReference type="NCBI Taxonomy" id="2851599"/>
    <lineage>
        <taxon>Bacteria</taxon>
        <taxon>Pseudomonadati</taxon>
        <taxon>Bacteroidota</taxon>
        <taxon>Chitinophagia</taxon>
        <taxon>Chitinophagales</taxon>
        <taxon>Chitinophagaceae</taxon>
        <taxon>Pinibacter</taxon>
    </lineage>
</organism>
<reference evidence="6" key="1">
    <citation type="submission" date="2021-06" db="EMBL/GenBank/DDBJ databases">
        <authorList>
            <person name="Huq M.A."/>
        </authorList>
    </citation>
    <scope>NUCLEOTIDE SEQUENCE</scope>
    <source>
        <strain evidence="6">MAH-26</strain>
    </source>
</reference>
<comment type="subcellular location">
    <subcellularLocation>
        <location evidence="1">Cell outer membrane</location>
        <topology evidence="1">Multi-pass membrane protein</topology>
    </subcellularLocation>
</comment>